<evidence type="ECO:0000256" key="1">
    <source>
        <dbReference type="SAM" id="SignalP"/>
    </source>
</evidence>
<dbReference type="EMBL" id="WJQU01000001">
    <property type="protein sequence ID" value="KAJ6647065.1"/>
    <property type="molecule type" value="Genomic_DNA"/>
</dbReference>
<name>A0A9Q0S8E5_9DIPT</name>
<reference evidence="2" key="1">
    <citation type="submission" date="2022-07" db="EMBL/GenBank/DDBJ databases">
        <authorList>
            <person name="Trinca V."/>
            <person name="Uliana J.V.C."/>
            <person name="Torres T.T."/>
            <person name="Ward R.J."/>
            <person name="Monesi N."/>
        </authorList>
    </citation>
    <scope>NUCLEOTIDE SEQUENCE</scope>
    <source>
        <strain evidence="2">HSMRA1968</strain>
        <tissue evidence="2">Whole embryos</tissue>
    </source>
</reference>
<evidence type="ECO:0000313" key="2">
    <source>
        <dbReference type="EMBL" id="KAJ6647065.1"/>
    </source>
</evidence>
<feature type="signal peptide" evidence="1">
    <location>
        <begin position="1"/>
        <end position="19"/>
    </location>
</feature>
<gene>
    <name evidence="2" type="ORF">Bhyg_02285</name>
</gene>
<organism evidence="2 3">
    <name type="scientific">Pseudolycoriella hygida</name>
    <dbReference type="NCBI Taxonomy" id="35572"/>
    <lineage>
        <taxon>Eukaryota</taxon>
        <taxon>Metazoa</taxon>
        <taxon>Ecdysozoa</taxon>
        <taxon>Arthropoda</taxon>
        <taxon>Hexapoda</taxon>
        <taxon>Insecta</taxon>
        <taxon>Pterygota</taxon>
        <taxon>Neoptera</taxon>
        <taxon>Endopterygota</taxon>
        <taxon>Diptera</taxon>
        <taxon>Nematocera</taxon>
        <taxon>Sciaroidea</taxon>
        <taxon>Sciaridae</taxon>
        <taxon>Pseudolycoriella</taxon>
    </lineage>
</organism>
<comment type="caution">
    <text evidence="2">The sequence shown here is derived from an EMBL/GenBank/DDBJ whole genome shotgun (WGS) entry which is preliminary data.</text>
</comment>
<proteinExistence type="predicted"/>
<keyword evidence="3" id="KW-1185">Reference proteome</keyword>
<feature type="chain" id="PRO_5040444325" evidence="1">
    <location>
        <begin position="20"/>
        <end position="72"/>
    </location>
</feature>
<dbReference type="AlphaFoldDB" id="A0A9Q0S8E5"/>
<protein>
    <submittedName>
        <fullName evidence="2">Uncharacterized protein</fullName>
    </submittedName>
</protein>
<dbReference type="Proteomes" id="UP001151699">
    <property type="component" value="Chromosome A"/>
</dbReference>
<sequence length="72" mass="8495">MKSFIFALIFVVVFCFGHCRVVYDVDDFDVYEVEYDGVRKPKYEIVRETNVEVDYTRNTQKAKASKTTIQTK</sequence>
<keyword evidence="1" id="KW-0732">Signal</keyword>
<evidence type="ECO:0000313" key="3">
    <source>
        <dbReference type="Proteomes" id="UP001151699"/>
    </source>
</evidence>
<accession>A0A9Q0S8E5</accession>